<name>A0A543KL56_9MICO</name>
<dbReference type="Gene3D" id="3.40.50.12370">
    <property type="match status" value="1"/>
</dbReference>
<evidence type="ECO:0000259" key="2">
    <source>
        <dbReference type="Pfam" id="PF00582"/>
    </source>
</evidence>
<feature type="domain" description="UspA" evidence="2">
    <location>
        <begin position="2"/>
        <end position="139"/>
    </location>
</feature>
<evidence type="ECO:0000313" key="3">
    <source>
        <dbReference type="EMBL" id="TQM95791.1"/>
    </source>
</evidence>
<comment type="similarity">
    <text evidence="1">Belongs to the universal stress protein A family.</text>
</comment>
<dbReference type="InterPro" id="IPR006015">
    <property type="entry name" value="Universal_stress_UspA"/>
</dbReference>
<dbReference type="PANTHER" id="PTHR46268:SF6">
    <property type="entry name" value="UNIVERSAL STRESS PROTEIN UP12"/>
    <property type="match status" value="1"/>
</dbReference>
<gene>
    <name evidence="3" type="ORF">FB476_0641</name>
</gene>
<proteinExistence type="inferred from homology"/>
<dbReference type="CDD" id="cd00293">
    <property type="entry name" value="USP-like"/>
    <property type="match status" value="1"/>
</dbReference>
<protein>
    <submittedName>
        <fullName evidence="3">Nucleotide-binding universal stress UspA family protein</fullName>
    </submittedName>
</protein>
<dbReference type="Proteomes" id="UP000315133">
    <property type="component" value="Unassembled WGS sequence"/>
</dbReference>
<sequence length="299" mass="31924">MTVLVGHGPHRSDLGTLDLACQLARSGGTDVVALTVVPQGWPTPTAGDTDREFERWAAAEGQRAAADAGSYLREHPDVPSRATWVSGRSVPQVLIGEATALGAGMIVVGSGEDVSHGQIGLTSKTDRLLHSSTVPVAVAPRGYQAEPGSRVRRITLAFRGDDPTWALLGQVAQIALRNDARVRVVTFAVRGRTMYPPRVSGAEDLVLRTWVETARSEQSRARERLLELGIEAPELHVAVGRSWGGAMDGLEWERGDVLVVGSSSTHLLSRVFLGSSAAKILRHSPVPVIVVPARVRPRG</sequence>
<dbReference type="AlphaFoldDB" id="A0A543KL56"/>
<dbReference type="PANTHER" id="PTHR46268">
    <property type="entry name" value="STRESS RESPONSE PROTEIN NHAX"/>
    <property type="match status" value="1"/>
</dbReference>
<organism evidence="3 4">
    <name type="scientific">Ornithinimicrobium humiphilum</name>
    <dbReference type="NCBI Taxonomy" id="125288"/>
    <lineage>
        <taxon>Bacteria</taxon>
        <taxon>Bacillati</taxon>
        <taxon>Actinomycetota</taxon>
        <taxon>Actinomycetes</taxon>
        <taxon>Micrococcales</taxon>
        <taxon>Ornithinimicrobiaceae</taxon>
        <taxon>Ornithinimicrobium</taxon>
    </lineage>
</organism>
<evidence type="ECO:0000256" key="1">
    <source>
        <dbReference type="ARBA" id="ARBA00008791"/>
    </source>
</evidence>
<dbReference type="RefSeq" id="WP_141817497.1">
    <property type="nucleotide sequence ID" value="NZ_BAAAIL010000003.1"/>
</dbReference>
<comment type="caution">
    <text evidence="3">The sequence shown here is derived from an EMBL/GenBank/DDBJ whole genome shotgun (WGS) entry which is preliminary data.</text>
</comment>
<dbReference type="Pfam" id="PF00582">
    <property type="entry name" value="Usp"/>
    <property type="match status" value="2"/>
</dbReference>
<dbReference type="OrthoDB" id="5242641at2"/>
<reference evidence="3 4" key="1">
    <citation type="submission" date="2019-06" db="EMBL/GenBank/DDBJ databases">
        <title>Sequencing the genomes of 1000 actinobacteria strains.</title>
        <authorList>
            <person name="Klenk H.-P."/>
        </authorList>
    </citation>
    <scope>NUCLEOTIDE SEQUENCE [LARGE SCALE GENOMIC DNA]</scope>
    <source>
        <strain evidence="3 4">DSM 12362</strain>
    </source>
</reference>
<evidence type="ECO:0000313" key="4">
    <source>
        <dbReference type="Proteomes" id="UP000315133"/>
    </source>
</evidence>
<keyword evidence="4" id="KW-1185">Reference proteome</keyword>
<dbReference type="PRINTS" id="PR01438">
    <property type="entry name" value="UNVRSLSTRESS"/>
</dbReference>
<feature type="domain" description="UspA" evidence="2">
    <location>
        <begin position="152"/>
        <end position="292"/>
    </location>
</feature>
<dbReference type="SUPFAM" id="SSF52402">
    <property type="entry name" value="Adenine nucleotide alpha hydrolases-like"/>
    <property type="match status" value="2"/>
</dbReference>
<dbReference type="InterPro" id="IPR006016">
    <property type="entry name" value="UspA"/>
</dbReference>
<dbReference type="EMBL" id="VFPU01000001">
    <property type="protein sequence ID" value="TQM95791.1"/>
    <property type="molecule type" value="Genomic_DNA"/>
</dbReference>
<accession>A0A543KL56</accession>